<dbReference type="Proteomes" id="UP000609064">
    <property type="component" value="Unassembled WGS sequence"/>
</dbReference>
<proteinExistence type="predicted"/>
<protein>
    <submittedName>
        <fullName evidence="4">DNA-binding response regulator</fullName>
    </submittedName>
</protein>
<dbReference type="Pfam" id="PF00072">
    <property type="entry name" value="Response_reg"/>
    <property type="match status" value="1"/>
</dbReference>
<feature type="modified residue" description="4-aspartylphosphate" evidence="1">
    <location>
        <position position="54"/>
    </location>
</feature>
<evidence type="ECO:0000313" key="5">
    <source>
        <dbReference type="Proteomes" id="UP000609064"/>
    </source>
</evidence>
<dbReference type="AlphaFoldDB" id="A0A917DZH7"/>
<dbReference type="PROSITE" id="PS50110">
    <property type="entry name" value="RESPONSE_REGULATORY"/>
    <property type="match status" value="1"/>
</dbReference>
<name>A0A917DZH7_9BACT</name>
<dbReference type="SUPFAM" id="SSF52172">
    <property type="entry name" value="CheY-like"/>
    <property type="match status" value="1"/>
</dbReference>
<dbReference type="Gene3D" id="2.40.50.1020">
    <property type="entry name" value="LytTr DNA-binding domain"/>
    <property type="match status" value="1"/>
</dbReference>
<dbReference type="PANTHER" id="PTHR37299">
    <property type="entry name" value="TRANSCRIPTIONAL REGULATOR-RELATED"/>
    <property type="match status" value="1"/>
</dbReference>
<keyword evidence="5" id="KW-1185">Reference proteome</keyword>
<feature type="domain" description="HTH LytTR-type" evidence="3">
    <location>
        <begin position="144"/>
        <end position="248"/>
    </location>
</feature>
<organism evidence="4 5">
    <name type="scientific">Emticicia aquatilis</name>
    <dbReference type="NCBI Taxonomy" id="1537369"/>
    <lineage>
        <taxon>Bacteria</taxon>
        <taxon>Pseudomonadati</taxon>
        <taxon>Bacteroidota</taxon>
        <taxon>Cytophagia</taxon>
        <taxon>Cytophagales</taxon>
        <taxon>Leadbetterellaceae</taxon>
        <taxon>Emticicia</taxon>
    </lineage>
</organism>
<dbReference type="InterPro" id="IPR046947">
    <property type="entry name" value="LytR-like"/>
</dbReference>
<reference evidence="4" key="1">
    <citation type="journal article" date="2014" name="Int. J. Syst. Evol. Microbiol.">
        <title>Complete genome sequence of Corynebacterium casei LMG S-19264T (=DSM 44701T), isolated from a smear-ripened cheese.</title>
        <authorList>
            <consortium name="US DOE Joint Genome Institute (JGI-PGF)"/>
            <person name="Walter F."/>
            <person name="Albersmeier A."/>
            <person name="Kalinowski J."/>
            <person name="Ruckert C."/>
        </authorList>
    </citation>
    <scope>NUCLEOTIDE SEQUENCE</scope>
    <source>
        <strain evidence="4">CGMCC 1.15958</strain>
    </source>
</reference>
<reference evidence="4" key="2">
    <citation type="submission" date="2020-09" db="EMBL/GenBank/DDBJ databases">
        <authorList>
            <person name="Sun Q."/>
            <person name="Zhou Y."/>
        </authorList>
    </citation>
    <scope>NUCLEOTIDE SEQUENCE</scope>
    <source>
        <strain evidence="4">CGMCC 1.15958</strain>
    </source>
</reference>
<dbReference type="InterPro" id="IPR011006">
    <property type="entry name" value="CheY-like_superfamily"/>
</dbReference>
<evidence type="ECO:0000259" key="3">
    <source>
        <dbReference type="PROSITE" id="PS50930"/>
    </source>
</evidence>
<comment type="caution">
    <text evidence="4">The sequence shown here is derived from an EMBL/GenBank/DDBJ whole genome shotgun (WGS) entry which is preliminary data.</text>
</comment>
<evidence type="ECO:0000256" key="1">
    <source>
        <dbReference type="PROSITE-ProRule" id="PRU00169"/>
    </source>
</evidence>
<dbReference type="EMBL" id="BMKK01000019">
    <property type="protein sequence ID" value="GGD82274.1"/>
    <property type="molecule type" value="Genomic_DNA"/>
</dbReference>
<dbReference type="Gene3D" id="3.40.50.2300">
    <property type="match status" value="1"/>
</dbReference>
<dbReference type="PROSITE" id="PS50930">
    <property type="entry name" value="HTH_LYTTR"/>
    <property type="match status" value="1"/>
</dbReference>
<dbReference type="RefSeq" id="WP_188771248.1">
    <property type="nucleotide sequence ID" value="NZ_BMKK01000019.1"/>
</dbReference>
<feature type="domain" description="Response regulatory" evidence="2">
    <location>
        <begin position="2"/>
        <end position="115"/>
    </location>
</feature>
<keyword evidence="4" id="KW-0238">DNA-binding</keyword>
<gene>
    <name evidence="4" type="ORF">GCM10011514_52880</name>
</gene>
<dbReference type="GO" id="GO:0000156">
    <property type="term" value="F:phosphorelay response regulator activity"/>
    <property type="evidence" value="ECO:0007669"/>
    <property type="project" value="InterPro"/>
</dbReference>
<keyword evidence="1" id="KW-0597">Phosphoprotein</keyword>
<accession>A0A917DZH7</accession>
<dbReference type="GO" id="GO:0003677">
    <property type="term" value="F:DNA binding"/>
    <property type="evidence" value="ECO:0007669"/>
    <property type="project" value="UniProtKB-KW"/>
</dbReference>
<evidence type="ECO:0000259" key="2">
    <source>
        <dbReference type="PROSITE" id="PS50110"/>
    </source>
</evidence>
<dbReference type="InterPro" id="IPR001789">
    <property type="entry name" value="Sig_transdc_resp-reg_receiver"/>
</dbReference>
<dbReference type="PANTHER" id="PTHR37299:SF1">
    <property type="entry name" value="STAGE 0 SPORULATION PROTEIN A HOMOLOG"/>
    <property type="match status" value="1"/>
</dbReference>
<dbReference type="SMART" id="SM00850">
    <property type="entry name" value="LytTR"/>
    <property type="match status" value="1"/>
</dbReference>
<sequence length="250" mass="28358">MKILLIDNEPEIRAVLKEMVLAWSKGQHIVDEADGVSSGLQKISTFVPDVVLLDVEMDDGTGFDLLKQLVNPTFQLIFTTAHNQYAVQAFKFSAIDYLLKPIDPVELNESLTKASMKIANNTLQSQLAVLMQQLSPKYEHEKQIVLKDIEKTYFLKINDILFCEAEGSYTKFYLVNGETIFVSRNLRSYEELLAPAGFIRTHHSCLVNPSKIKVFDRKTDNGILILESGHLIPVSQRKKDFVIQLLENRG</sequence>
<dbReference type="Pfam" id="PF04397">
    <property type="entry name" value="LytTR"/>
    <property type="match status" value="1"/>
</dbReference>
<evidence type="ECO:0000313" key="4">
    <source>
        <dbReference type="EMBL" id="GGD82274.1"/>
    </source>
</evidence>
<dbReference type="SMART" id="SM00448">
    <property type="entry name" value="REC"/>
    <property type="match status" value="1"/>
</dbReference>
<dbReference type="InterPro" id="IPR007492">
    <property type="entry name" value="LytTR_DNA-bd_dom"/>
</dbReference>